<proteinExistence type="predicted"/>
<feature type="region of interest" description="Disordered" evidence="1">
    <location>
        <begin position="1"/>
        <end position="23"/>
    </location>
</feature>
<organism evidence="2 3">
    <name type="scientific">Cardiocondyla obscurior</name>
    <dbReference type="NCBI Taxonomy" id="286306"/>
    <lineage>
        <taxon>Eukaryota</taxon>
        <taxon>Metazoa</taxon>
        <taxon>Ecdysozoa</taxon>
        <taxon>Arthropoda</taxon>
        <taxon>Hexapoda</taxon>
        <taxon>Insecta</taxon>
        <taxon>Pterygota</taxon>
        <taxon>Neoptera</taxon>
        <taxon>Endopterygota</taxon>
        <taxon>Hymenoptera</taxon>
        <taxon>Apocrita</taxon>
        <taxon>Aculeata</taxon>
        <taxon>Formicoidea</taxon>
        <taxon>Formicidae</taxon>
        <taxon>Myrmicinae</taxon>
        <taxon>Cardiocondyla</taxon>
    </lineage>
</organism>
<dbReference type="Proteomes" id="UP001430953">
    <property type="component" value="Unassembled WGS sequence"/>
</dbReference>
<sequence>MRGYFDSVDEKKRREREREREREKKVCINRQHTLQSTRITQQLNPPTRITVFYGAKSFCIARTAVLNSSALTVRVPRFNLIDAPLHRPPSASRQKDSQRFNDRKCRRSSNGTRREECSLHRVRVEPDKRARHGCDRRTSGLSEMYSAGPRFLSFSPSLPWRPSAYNPPRGDRYYDRENATVPLAMFQTCENCNATVVSQYREIERGRTLRRSTLSALRKVRRKERLLHSP</sequence>
<protein>
    <submittedName>
        <fullName evidence="2">Uncharacterized protein</fullName>
    </submittedName>
</protein>
<evidence type="ECO:0000256" key="1">
    <source>
        <dbReference type="SAM" id="MobiDB-lite"/>
    </source>
</evidence>
<feature type="compositionally biased region" description="Basic and acidic residues" evidence="1">
    <location>
        <begin position="93"/>
        <end position="103"/>
    </location>
</feature>
<dbReference type="EMBL" id="JADYXP020000012">
    <property type="protein sequence ID" value="KAL0113473.1"/>
    <property type="molecule type" value="Genomic_DNA"/>
</dbReference>
<feature type="compositionally biased region" description="Basic and acidic residues" evidence="1">
    <location>
        <begin position="8"/>
        <end position="23"/>
    </location>
</feature>
<evidence type="ECO:0000313" key="3">
    <source>
        <dbReference type="Proteomes" id="UP001430953"/>
    </source>
</evidence>
<dbReference type="AlphaFoldDB" id="A0AAW2FC78"/>
<reference evidence="2 3" key="1">
    <citation type="submission" date="2023-03" db="EMBL/GenBank/DDBJ databases">
        <title>High recombination rates correlate with genetic variation in Cardiocondyla obscurior ants.</title>
        <authorList>
            <person name="Errbii M."/>
        </authorList>
    </citation>
    <scope>NUCLEOTIDE SEQUENCE [LARGE SCALE GENOMIC DNA]</scope>
    <source>
        <strain evidence="2">Alpha-2009</strain>
        <tissue evidence="2">Whole body</tissue>
    </source>
</reference>
<accession>A0AAW2FC78</accession>
<comment type="caution">
    <text evidence="2">The sequence shown here is derived from an EMBL/GenBank/DDBJ whole genome shotgun (WGS) entry which is preliminary data.</text>
</comment>
<keyword evidence="3" id="KW-1185">Reference proteome</keyword>
<name>A0AAW2FC78_9HYME</name>
<feature type="region of interest" description="Disordered" evidence="1">
    <location>
        <begin position="83"/>
        <end position="112"/>
    </location>
</feature>
<evidence type="ECO:0000313" key="2">
    <source>
        <dbReference type="EMBL" id="KAL0113473.1"/>
    </source>
</evidence>
<gene>
    <name evidence="2" type="ORF">PUN28_012553</name>
</gene>